<dbReference type="Proteomes" id="UP000280434">
    <property type="component" value="Unassembled WGS sequence"/>
</dbReference>
<protein>
    <submittedName>
        <fullName evidence="2">Uncharacterized protein</fullName>
    </submittedName>
</protein>
<keyword evidence="3" id="KW-1185">Reference proteome</keyword>
<evidence type="ECO:0000256" key="1">
    <source>
        <dbReference type="SAM" id="Phobius"/>
    </source>
</evidence>
<evidence type="ECO:0000313" key="3">
    <source>
        <dbReference type="Proteomes" id="UP000280434"/>
    </source>
</evidence>
<evidence type="ECO:0000313" key="2">
    <source>
        <dbReference type="EMBL" id="RKP49336.1"/>
    </source>
</evidence>
<comment type="caution">
    <text evidence="2">The sequence shown here is derived from an EMBL/GenBank/DDBJ whole genome shotgun (WGS) entry which is preliminary data.</text>
</comment>
<dbReference type="AlphaFoldDB" id="A0A494XL01"/>
<sequence>MLIALTFGNYVGINANLAEAASEKGSLAHFGDWLLGALAGGARLLIGVAVAMLVIRHAMLGAKARFRLIDLAYWKCVGAVTLLDLGVFGLAMSILVGQVVATDSTNVWLIVASVYGVGLFFSTRLGLTFTHIAIGHDADWFASWRDTRGHFWTIARLYLIASGPFDVLERILFTAGPNVHLHGIAVSPIVLAVARATCDYLNWALTAASCAWLYRRYARLLLELVQIPESSRVVAREM</sequence>
<keyword evidence="1" id="KW-1133">Transmembrane helix</keyword>
<reference evidence="2 3" key="1">
    <citation type="submission" date="2018-10" db="EMBL/GenBank/DDBJ databases">
        <title>Paraburkholderia sp. 7MK8-2, isolated from soil.</title>
        <authorList>
            <person name="Gao Z.-H."/>
            <person name="Qiu L.-H."/>
        </authorList>
    </citation>
    <scope>NUCLEOTIDE SEQUENCE [LARGE SCALE GENOMIC DNA]</scope>
    <source>
        <strain evidence="2 3">7MK8-2</strain>
    </source>
</reference>
<feature type="transmembrane region" description="Helical" evidence="1">
    <location>
        <begin position="107"/>
        <end position="127"/>
    </location>
</feature>
<feature type="transmembrane region" description="Helical" evidence="1">
    <location>
        <begin position="76"/>
        <end position="101"/>
    </location>
</feature>
<gene>
    <name evidence="2" type="ORF">D7S89_11240</name>
</gene>
<proteinExistence type="predicted"/>
<organism evidence="2 3">
    <name type="scientific">Trinickia fusca</name>
    <dbReference type="NCBI Taxonomy" id="2419777"/>
    <lineage>
        <taxon>Bacteria</taxon>
        <taxon>Pseudomonadati</taxon>
        <taxon>Pseudomonadota</taxon>
        <taxon>Betaproteobacteria</taxon>
        <taxon>Burkholderiales</taxon>
        <taxon>Burkholderiaceae</taxon>
        <taxon>Trinickia</taxon>
    </lineage>
</organism>
<dbReference type="EMBL" id="RBZV01000003">
    <property type="protein sequence ID" value="RKP49336.1"/>
    <property type="molecule type" value="Genomic_DNA"/>
</dbReference>
<keyword evidence="1" id="KW-0472">Membrane</keyword>
<feature type="transmembrane region" description="Helical" evidence="1">
    <location>
        <begin position="33"/>
        <end position="55"/>
    </location>
</feature>
<keyword evidence="1" id="KW-0812">Transmembrane</keyword>
<accession>A0A494XL01</accession>
<name>A0A494XL01_9BURK</name>